<evidence type="ECO:0000256" key="4">
    <source>
        <dbReference type="ARBA" id="ARBA00022729"/>
    </source>
</evidence>
<keyword evidence="2" id="KW-0645">Protease</keyword>
<feature type="domain" description="Fibronectin type-III" evidence="9">
    <location>
        <begin position="535"/>
        <end position="627"/>
    </location>
</feature>
<dbReference type="GO" id="GO:0004222">
    <property type="term" value="F:metalloendopeptidase activity"/>
    <property type="evidence" value="ECO:0007669"/>
    <property type="project" value="InterPro"/>
</dbReference>
<dbReference type="InterPro" id="IPR013783">
    <property type="entry name" value="Ig-like_fold"/>
</dbReference>
<sequence length="1672" mass="182825">MAQKSARTTPASLGVSNTGTGTAYYGGRNEPPRAMVFKTGTVTASSFLANINQYFNIPAEFTFVEAESNTDDLGMRHRLLQQYYKGLLVEGMGYRLHEKGGFVTSVNGKAVRNMNPDMNISLNEAQAFQLATRYLQTKDTTVRRGQKLIVSKDFTLAPESFAIAFQFDIDVSLIERWRISIDARNGQVLNKVSLVNACREDTPPEPPLPYITGTGMTNYYGLKPIRIESTGSGSQMVGQTAHGGIIGTYDFGNRSLLILQLGIPFNPPVFTSSGTVYNDYYSQPAVSAQWAAEQAYEYYYTKHNRNSFDNLGGAIKSYVHVDVGWDNAMWTGSLLVLGDGSNNNPLVELDVVSHELTHGVTQYEAKLQYKNESGALNESFSDILGKAVEFNVLGGAATWQIGRHFRDGGIRDMSNPNVKSQPDTYFGDMWQTGADDYGGVHTNSGVQNFWFYLLSKGGSGVNDRQVNYSVNAIGMDAAVKITYRNLTEYLAPQSDYLDSRIGSLLAATDLYGNNSTIYQEVANAWDAVGVIDEPTVTSLGVYDITATTVKINGSMIPRSNVATYHFEYGTTPAYGSSTAEYPYTNKVEGVITGLQSETKYYLKLVATNENGVSSATTEFTTISLAPLVKLLRRVDMTETTATWYGQINPNSLPTSFHFEYGLTPAFGLVTPPTSLPGATEFLDVSAALTGLQPRQTYYYRLVATNGSATSKSESASFFTGVRPVILSYTPTTAPIGTEVTITGQNFNVTPEKNVVSFGATRGAVLSSSSTEIKVKVPAGASLGPISVWDAESGLSAESVKEFVPTFSGEFKKGDLQLKIGSTDYMYQTLVQDMDGDNRPDIVVRHYLGFSVFQNVNQGGDITDASFVRNTFNSVDTPQKLFLIDFDGNGLKDIVGKYQDGVRVYPNLSVPGYIFFGPPVSLSVGTSWNLAFNDLDQDGRVDIAVAENVAGIATVKIFRNQNPKGLVLSENFVNQFSKSLAYPVNDLYSEDLNNDGKPELWADASNKIFIPILVNSSQPGVFAFDEYTVQDAMITYPKYVSQDLNLDGWKDLVAYSPYQGVNLAILENKKTAPGVTVGTMTSALTGYEASVVQPADLNGDGAVDLLVGLENGKFSFLKNKGAANTPISDASFDKSLEFGVLNDAVESIPNMTINDLNGDGRPEVINIISYHQFPHEGYLMEIWQNSPNNCIDPSQVSVSVSSYVATITLPPNTTLDQFEIDYSYEGTYWGRVSSTRLTNLSYGHTYQLRARAKCGLGFTDYYYINFTTECIYTDGFSIASIGIDNATLDESAGLYYFEMAYSLAGKNEWINQYGSQIKNLLPGTTYDLRYRGQCNPPSNYKYKQFTTQCPKLATLTVTPSSYNSANVRWTSNYPGNAVLEYSADKVTWTSIGADLTLHALVLGKQYFVRGSMACTNLTSDFMNASFTMPCAKISRLSVDAVTPFSAKVNWVDESVADSYTVAYSVTGGAVTTVTTSATSFILEGLAPGTPYTVTVTPKCMATENPSSTSFSTFCYVPFDLSADAITHTTAELSWSDNFDGYPYVIDYSISGSKVWQTIETASTNLSLTGLRPGAEYEVRVHIHCSSETLAFASLRFKTELYDETTYFPNPTDGEVTIHPSKNLIGNRFIICDNVGKVVANGELPDYTIDLSILAPGIYTLKIEGENLLKIVKR</sequence>
<evidence type="ECO:0000256" key="5">
    <source>
        <dbReference type="ARBA" id="ARBA00022801"/>
    </source>
</evidence>
<accession>A0A1M5JRR5</accession>
<dbReference type="Gene3D" id="3.10.170.10">
    <property type="match status" value="1"/>
</dbReference>
<dbReference type="InterPro" id="IPR002909">
    <property type="entry name" value="IPT_dom"/>
</dbReference>
<dbReference type="InterPro" id="IPR014756">
    <property type="entry name" value="Ig_E-set"/>
</dbReference>
<dbReference type="PRINTS" id="PR00730">
    <property type="entry name" value="THERMOLYSIN"/>
</dbReference>
<dbReference type="Pfam" id="PF01833">
    <property type="entry name" value="TIG"/>
    <property type="match status" value="1"/>
</dbReference>
<dbReference type="InterPro" id="IPR026444">
    <property type="entry name" value="Secre_tail"/>
</dbReference>
<dbReference type="NCBIfam" id="TIGR04183">
    <property type="entry name" value="Por_Secre_tail"/>
    <property type="match status" value="1"/>
</dbReference>
<dbReference type="Gene3D" id="1.10.390.10">
    <property type="entry name" value="Neutral Protease Domain 2"/>
    <property type="match status" value="1"/>
</dbReference>
<dbReference type="InterPro" id="IPR013856">
    <property type="entry name" value="Peptidase_M4_domain"/>
</dbReference>
<dbReference type="SUPFAM" id="SSF55486">
    <property type="entry name" value="Metalloproteases ('zincins'), catalytic domain"/>
    <property type="match status" value="1"/>
</dbReference>
<dbReference type="InterPro" id="IPR013517">
    <property type="entry name" value="FG-GAP"/>
</dbReference>
<keyword evidence="5" id="KW-0378">Hydrolase</keyword>
<dbReference type="Pfam" id="PF13517">
    <property type="entry name" value="FG-GAP_3"/>
    <property type="match status" value="2"/>
</dbReference>
<feature type="active site" evidence="8">
    <location>
        <position position="355"/>
    </location>
</feature>
<keyword evidence="6" id="KW-0862">Zinc</keyword>
<dbReference type="EMBL" id="FQWQ01000001">
    <property type="protein sequence ID" value="SHG43272.1"/>
    <property type="molecule type" value="Genomic_DNA"/>
</dbReference>
<evidence type="ECO:0000256" key="1">
    <source>
        <dbReference type="ARBA" id="ARBA00009388"/>
    </source>
</evidence>
<dbReference type="SMART" id="SM00060">
    <property type="entry name" value="FN3"/>
    <property type="match status" value="6"/>
</dbReference>
<dbReference type="InterPro" id="IPR011096">
    <property type="entry name" value="FTP_domain"/>
</dbReference>
<evidence type="ECO:0000313" key="11">
    <source>
        <dbReference type="Proteomes" id="UP000184212"/>
    </source>
</evidence>
<dbReference type="Proteomes" id="UP000184212">
    <property type="component" value="Unassembled WGS sequence"/>
</dbReference>
<dbReference type="InterPro" id="IPR003961">
    <property type="entry name" value="FN3_dom"/>
</dbReference>
<dbReference type="InterPro" id="IPR023612">
    <property type="entry name" value="Peptidase_M4"/>
</dbReference>
<evidence type="ECO:0000313" key="10">
    <source>
        <dbReference type="EMBL" id="SHG43272.1"/>
    </source>
</evidence>
<dbReference type="GO" id="GO:0006508">
    <property type="term" value="P:proteolysis"/>
    <property type="evidence" value="ECO:0007669"/>
    <property type="project" value="UniProtKB-KW"/>
</dbReference>
<keyword evidence="7" id="KW-0482">Metalloprotease</keyword>
<dbReference type="STRING" id="947013.SAMN04488109_0252"/>
<dbReference type="Pfam" id="PF02868">
    <property type="entry name" value="Peptidase_M4_C"/>
    <property type="match status" value="1"/>
</dbReference>
<evidence type="ECO:0000256" key="6">
    <source>
        <dbReference type="ARBA" id="ARBA00022833"/>
    </source>
</evidence>
<evidence type="ECO:0000256" key="3">
    <source>
        <dbReference type="ARBA" id="ARBA00022723"/>
    </source>
</evidence>
<dbReference type="GO" id="GO:0046872">
    <property type="term" value="F:metal ion binding"/>
    <property type="evidence" value="ECO:0007669"/>
    <property type="project" value="UniProtKB-KW"/>
</dbReference>
<dbReference type="Pfam" id="PF00041">
    <property type="entry name" value="fn3"/>
    <property type="match status" value="2"/>
</dbReference>
<evidence type="ECO:0000259" key="9">
    <source>
        <dbReference type="PROSITE" id="PS50853"/>
    </source>
</evidence>
<dbReference type="Gene3D" id="3.10.450.490">
    <property type="match status" value="1"/>
</dbReference>
<dbReference type="Pfam" id="PF18962">
    <property type="entry name" value="Por_Secre_tail"/>
    <property type="match status" value="1"/>
</dbReference>
<dbReference type="InterPro" id="IPR001570">
    <property type="entry name" value="Peptidase_M4_C_domain"/>
</dbReference>
<dbReference type="InterPro" id="IPR027268">
    <property type="entry name" value="Peptidase_M4/M1_CTD_sf"/>
</dbReference>
<gene>
    <name evidence="10" type="ORF">SAMN04488109_0252</name>
</gene>
<dbReference type="CDD" id="cd00063">
    <property type="entry name" value="FN3"/>
    <property type="match status" value="3"/>
</dbReference>
<evidence type="ECO:0000256" key="2">
    <source>
        <dbReference type="ARBA" id="ARBA00022670"/>
    </source>
</evidence>
<name>A0A1M5JRR5_9BACT</name>
<dbReference type="SUPFAM" id="SSF49265">
    <property type="entry name" value="Fibronectin type III"/>
    <property type="match status" value="2"/>
</dbReference>
<dbReference type="Gene3D" id="2.60.40.10">
    <property type="entry name" value="Immunoglobulins"/>
    <property type="match status" value="4"/>
</dbReference>
<organism evidence="10 11">
    <name type="scientific">Chryseolinea serpens</name>
    <dbReference type="NCBI Taxonomy" id="947013"/>
    <lineage>
        <taxon>Bacteria</taxon>
        <taxon>Pseudomonadati</taxon>
        <taxon>Bacteroidota</taxon>
        <taxon>Cytophagia</taxon>
        <taxon>Cytophagales</taxon>
        <taxon>Fulvivirgaceae</taxon>
        <taxon>Chryseolinea</taxon>
    </lineage>
</organism>
<dbReference type="Pfam" id="PF01447">
    <property type="entry name" value="Peptidase_M4"/>
    <property type="match status" value="1"/>
</dbReference>
<reference evidence="10 11" key="1">
    <citation type="submission" date="2016-11" db="EMBL/GenBank/DDBJ databases">
        <authorList>
            <person name="Jaros S."/>
            <person name="Januszkiewicz K."/>
            <person name="Wedrychowicz H."/>
        </authorList>
    </citation>
    <scope>NUCLEOTIDE SEQUENCE [LARGE SCALE GENOMIC DNA]</scope>
    <source>
        <strain evidence="10 11">DSM 24574</strain>
    </source>
</reference>
<keyword evidence="11" id="KW-1185">Reference proteome</keyword>
<dbReference type="InterPro" id="IPR028994">
    <property type="entry name" value="Integrin_alpha_N"/>
</dbReference>
<dbReference type="PROSITE" id="PS50853">
    <property type="entry name" value="FN3"/>
    <property type="match status" value="2"/>
</dbReference>
<dbReference type="CDD" id="cd00603">
    <property type="entry name" value="IPT_PCSR"/>
    <property type="match status" value="1"/>
</dbReference>
<dbReference type="SUPFAM" id="SSF69318">
    <property type="entry name" value="Integrin alpha N-terminal domain"/>
    <property type="match status" value="2"/>
</dbReference>
<dbReference type="PANTHER" id="PTHR33794">
    <property type="entry name" value="BACILLOLYSIN"/>
    <property type="match status" value="1"/>
</dbReference>
<dbReference type="PANTHER" id="PTHR33794:SF1">
    <property type="entry name" value="BACILLOLYSIN"/>
    <property type="match status" value="1"/>
</dbReference>
<comment type="similarity">
    <text evidence="1">Belongs to the peptidase M4 family.</text>
</comment>
<evidence type="ECO:0000256" key="7">
    <source>
        <dbReference type="ARBA" id="ARBA00023049"/>
    </source>
</evidence>
<feature type="domain" description="Fibronectin type-III" evidence="9">
    <location>
        <begin position="1431"/>
        <end position="1518"/>
    </location>
</feature>
<dbReference type="InterPro" id="IPR036116">
    <property type="entry name" value="FN3_sf"/>
</dbReference>
<protein>
    <submittedName>
        <fullName evidence="10">Por secretion system C-terminal sorting domain-containing protein</fullName>
    </submittedName>
</protein>
<dbReference type="SUPFAM" id="SSF81296">
    <property type="entry name" value="E set domains"/>
    <property type="match status" value="1"/>
</dbReference>
<dbReference type="CDD" id="cd09597">
    <property type="entry name" value="M4_TLP"/>
    <property type="match status" value="1"/>
</dbReference>
<dbReference type="InterPro" id="IPR050728">
    <property type="entry name" value="Zinc_Metalloprotease_M4"/>
</dbReference>
<dbReference type="SMART" id="SM00429">
    <property type="entry name" value="IPT"/>
    <property type="match status" value="1"/>
</dbReference>
<dbReference type="Pfam" id="PF07504">
    <property type="entry name" value="FTP"/>
    <property type="match status" value="1"/>
</dbReference>
<evidence type="ECO:0000256" key="8">
    <source>
        <dbReference type="PIRSR" id="PIRSR623612-1"/>
    </source>
</evidence>
<keyword evidence="3" id="KW-0479">Metal-binding</keyword>
<keyword evidence="4" id="KW-0732">Signal</keyword>
<proteinExistence type="inferred from homology"/>
<feature type="active site" description="Proton donor" evidence="8">
    <location>
        <position position="441"/>
    </location>
</feature>